<comment type="caution">
    <text evidence="2">The sequence shown here is derived from an EMBL/GenBank/DDBJ whole genome shotgun (WGS) entry which is preliminary data.</text>
</comment>
<feature type="transmembrane region" description="Helical" evidence="1">
    <location>
        <begin position="21"/>
        <end position="48"/>
    </location>
</feature>
<dbReference type="AlphaFoldDB" id="A0A9D1H4Q8"/>
<dbReference type="EMBL" id="DVLW01000010">
    <property type="protein sequence ID" value="HIT93608.1"/>
    <property type="molecule type" value="Genomic_DNA"/>
</dbReference>
<evidence type="ECO:0000256" key="1">
    <source>
        <dbReference type="SAM" id="Phobius"/>
    </source>
</evidence>
<sequence>MARKSKQRNKVERGTSIGVRVVGRTVGIAVKTLVTLFLIGVITGCIVIT</sequence>
<organism evidence="2 3">
    <name type="scientific">Candidatus Faecivivens stercoripullorum</name>
    <dbReference type="NCBI Taxonomy" id="2840805"/>
    <lineage>
        <taxon>Bacteria</taxon>
        <taxon>Bacillati</taxon>
        <taxon>Bacillota</taxon>
        <taxon>Clostridia</taxon>
        <taxon>Eubacteriales</taxon>
        <taxon>Oscillospiraceae</taxon>
        <taxon>Oscillospiraceae incertae sedis</taxon>
        <taxon>Candidatus Faecivivens</taxon>
    </lineage>
</organism>
<reference evidence="2" key="2">
    <citation type="journal article" date="2021" name="PeerJ">
        <title>Extensive microbial diversity within the chicken gut microbiome revealed by metagenomics and culture.</title>
        <authorList>
            <person name="Gilroy R."/>
            <person name="Ravi A."/>
            <person name="Getino M."/>
            <person name="Pursley I."/>
            <person name="Horton D.L."/>
            <person name="Alikhan N.F."/>
            <person name="Baker D."/>
            <person name="Gharbi K."/>
            <person name="Hall N."/>
            <person name="Watson M."/>
            <person name="Adriaenssens E.M."/>
            <person name="Foster-Nyarko E."/>
            <person name="Jarju S."/>
            <person name="Secka A."/>
            <person name="Antonio M."/>
            <person name="Oren A."/>
            <person name="Chaudhuri R.R."/>
            <person name="La Ragione R."/>
            <person name="Hildebrand F."/>
            <person name="Pallen M.J."/>
        </authorList>
    </citation>
    <scope>NUCLEOTIDE SEQUENCE</scope>
    <source>
        <strain evidence="2">ChiBcec7-5410</strain>
    </source>
</reference>
<gene>
    <name evidence="2" type="ORF">IAC43_00320</name>
</gene>
<evidence type="ECO:0000313" key="2">
    <source>
        <dbReference type="EMBL" id="HIT93608.1"/>
    </source>
</evidence>
<keyword evidence="1" id="KW-1133">Transmembrane helix</keyword>
<keyword evidence="1" id="KW-0472">Membrane</keyword>
<name>A0A9D1H4Q8_9FIRM</name>
<evidence type="ECO:0000313" key="3">
    <source>
        <dbReference type="Proteomes" id="UP000824160"/>
    </source>
</evidence>
<accession>A0A9D1H4Q8</accession>
<dbReference type="Proteomes" id="UP000824160">
    <property type="component" value="Unassembled WGS sequence"/>
</dbReference>
<feature type="non-terminal residue" evidence="2">
    <location>
        <position position="49"/>
    </location>
</feature>
<protein>
    <submittedName>
        <fullName evidence="2">Uncharacterized protein</fullName>
    </submittedName>
</protein>
<reference evidence="2" key="1">
    <citation type="submission" date="2020-10" db="EMBL/GenBank/DDBJ databases">
        <authorList>
            <person name="Gilroy R."/>
        </authorList>
    </citation>
    <scope>NUCLEOTIDE SEQUENCE</scope>
    <source>
        <strain evidence="2">ChiBcec7-5410</strain>
    </source>
</reference>
<proteinExistence type="predicted"/>
<keyword evidence="1" id="KW-0812">Transmembrane</keyword>